<gene>
    <name evidence="2" type="ORF">BU23DRAFT_228826</name>
</gene>
<feature type="compositionally biased region" description="Polar residues" evidence="1">
    <location>
        <begin position="122"/>
        <end position="135"/>
    </location>
</feature>
<feature type="compositionally biased region" description="Polar residues" evidence="1">
    <location>
        <begin position="90"/>
        <end position="104"/>
    </location>
</feature>
<dbReference type="PANTHER" id="PTHR39606:SF1">
    <property type="entry name" value="CELL SURFACE PROTEIN"/>
    <property type="match status" value="1"/>
</dbReference>
<feature type="region of interest" description="Disordered" evidence="1">
    <location>
        <begin position="36"/>
        <end position="151"/>
    </location>
</feature>
<dbReference type="OrthoDB" id="2590867at2759"/>
<organism evidence="2 3">
    <name type="scientific">Bimuria novae-zelandiae CBS 107.79</name>
    <dbReference type="NCBI Taxonomy" id="1447943"/>
    <lineage>
        <taxon>Eukaryota</taxon>
        <taxon>Fungi</taxon>
        <taxon>Dikarya</taxon>
        <taxon>Ascomycota</taxon>
        <taxon>Pezizomycotina</taxon>
        <taxon>Dothideomycetes</taxon>
        <taxon>Pleosporomycetidae</taxon>
        <taxon>Pleosporales</taxon>
        <taxon>Massarineae</taxon>
        <taxon>Didymosphaeriaceae</taxon>
        <taxon>Bimuria</taxon>
    </lineage>
</organism>
<feature type="compositionally biased region" description="Basic and acidic residues" evidence="1">
    <location>
        <begin position="74"/>
        <end position="85"/>
    </location>
</feature>
<dbReference type="PANTHER" id="PTHR39606">
    <property type="entry name" value="SURFACE PROTEIN, PUTATIVE-RELATED"/>
    <property type="match status" value="1"/>
</dbReference>
<evidence type="ECO:0000313" key="2">
    <source>
        <dbReference type="EMBL" id="KAF1978607.1"/>
    </source>
</evidence>
<proteinExistence type="predicted"/>
<accession>A0A6A5VZN6</accession>
<evidence type="ECO:0000256" key="1">
    <source>
        <dbReference type="SAM" id="MobiDB-lite"/>
    </source>
</evidence>
<name>A0A6A5VZN6_9PLEO</name>
<sequence>MTGTGEGLGNAIKKGISRVHGTGEAIRGNFNAAVDSATGDREAAERQQNIASRGVDEFETGHYHGAGAGVTPVDTDRERVNRAVHGESATVGSTNYGPHSTNVGNKLDPRFDSDNDHRGPATGSSNVGLHSTNVGNRIDPRVNDGETGLRR</sequence>
<feature type="compositionally biased region" description="Basic and acidic residues" evidence="1">
    <location>
        <begin position="107"/>
        <end position="119"/>
    </location>
</feature>
<dbReference type="Proteomes" id="UP000800036">
    <property type="component" value="Unassembled WGS sequence"/>
</dbReference>
<protein>
    <submittedName>
        <fullName evidence="2">Uncharacterized protein</fullName>
    </submittedName>
</protein>
<dbReference type="EMBL" id="ML976660">
    <property type="protein sequence ID" value="KAF1978607.1"/>
    <property type="molecule type" value="Genomic_DNA"/>
</dbReference>
<feature type="compositionally biased region" description="Basic and acidic residues" evidence="1">
    <location>
        <begin position="138"/>
        <end position="151"/>
    </location>
</feature>
<dbReference type="AlphaFoldDB" id="A0A6A5VZN6"/>
<reference evidence="2" key="1">
    <citation type="journal article" date="2020" name="Stud. Mycol.">
        <title>101 Dothideomycetes genomes: a test case for predicting lifestyles and emergence of pathogens.</title>
        <authorList>
            <person name="Haridas S."/>
            <person name="Albert R."/>
            <person name="Binder M."/>
            <person name="Bloem J."/>
            <person name="Labutti K."/>
            <person name="Salamov A."/>
            <person name="Andreopoulos B."/>
            <person name="Baker S."/>
            <person name="Barry K."/>
            <person name="Bills G."/>
            <person name="Bluhm B."/>
            <person name="Cannon C."/>
            <person name="Castanera R."/>
            <person name="Culley D."/>
            <person name="Daum C."/>
            <person name="Ezra D."/>
            <person name="Gonzalez J."/>
            <person name="Henrissat B."/>
            <person name="Kuo A."/>
            <person name="Liang C."/>
            <person name="Lipzen A."/>
            <person name="Lutzoni F."/>
            <person name="Magnuson J."/>
            <person name="Mondo S."/>
            <person name="Nolan M."/>
            <person name="Ohm R."/>
            <person name="Pangilinan J."/>
            <person name="Park H.-J."/>
            <person name="Ramirez L."/>
            <person name="Alfaro M."/>
            <person name="Sun H."/>
            <person name="Tritt A."/>
            <person name="Yoshinaga Y."/>
            <person name="Zwiers L.-H."/>
            <person name="Turgeon B."/>
            <person name="Goodwin S."/>
            <person name="Spatafora J."/>
            <person name="Crous P."/>
            <person name="Grigoriev I."/>
        </authorList>
    </citation>
    <scope>NUCLEOTIDE SEQUENCE</scope>
    <source>
        <strain evidence="2">CBS 107.79</strain>
    </source>
</reference>
<keyword evidence="3" id="KW-1185">Reference proteome</keyword>
<evidence type="ECO:0000313" key="3">
    <source>
        <dbReference type="Proteomes" id="UP000800036"/>
    </source>
</evidence>